<dbReference type="EMBL" id="PIPP01000002">
    <property type="protein sequence ID" value="RUO37492.1"/>
    <property type="molecule type" value="Genomic_DNA"/>
</dbReference>
<dbReference type="Proteomes" id="UP000286934">
    <property type="component" value="Unassembled WGS sequence"/>
</dbReference>
<dbReference type="Gene3D" id="1.10.10.10">
    <property type="entry name" value="Winged helix-like DNA-binding domain superfamily/Winged helix DNA-binding domain"/>
    <property type="match status" value="1"/>
</dbReference>
<evidence type="ECO:0000259" key="5">
    <source>
        <dbReference type="PROSITE" id="PS50931"/>
    </source>
</evidence>
<dbReference type="SUPFAM" id="SSF53850">
    <property type="entry name" value="Periplasmic binding protein-like II"/>
    <property type="match status" value="1"/>
</dbReference>
<evidence type="ECO:0000313" key="6">
    <source>
        <dbReference type="EMBL" id="RUO37492.1"/>
    </source>
</evidence>
<dbReference type="CDD" id="cd05466">
    <property type="entry name" value="PBP2_LTTR_substrate"/>
    <property type="match status" value="1"/>
</dbReference>
<dbReference type="SUPFAM" id="SSF46785">
    <property type="entry name" value="Winged helix' DNA-binding domain"/>
    <property type="match status" value="1"/>
</dbReference>
<name>A0A432WUP8_9GAMM</name>
<reference evidence="7" key="1">
    <citation type="journal article" date="2018" name="Front. Microbiol.">
        <title>Genome-Based Analysis Reveals the Taxonomy and Diversity of the Family Idiomarinaceae.</title>
        <authorList>
            <person name="Liu Y."/>
            <person name="Lai Q."/>
            <person name="Shao Z."/>
        </authorList>
    </citation>
    <scope>NUCLEOTIDE SEQUENCE [LARGE SCALE GENOMIC DNA]</scope>
    <source>
        <strain evidence="7">AIS</strain>
    </source>
</reference>
<comment type="caution">
    <text evidence="6">The sequence shown here is derived from an EMBL/GenBank/DDBJ whole genome shotgun (WGS) entry which is preliminary data.</text>
</comment>
<protein>
    <submittedName>
        <fullName evidence="6">LysR family transcriptional regulator</fullName>
    </submittedName>
</protein>
<dbReference type="PANTHER" id="PTHR30126">
    <property type="entry name" value="HTH-TYPE TRANSCRIPTIONAL REGULATOR"/>
    <property type="match status" value="1"/>
</dbReference>
<keyword evidence="3" id="KW-0238">DNA-binding</keyword>
<evidence type="ECO:0000256" key="3">
    <source>
        <dbReference type="ARBA" id="ARBA00023125"/>
    </source>
</evidence>
<evidence type="ECO:0000256" key="4">
    <source>
        <dbReference type="ARBA" id="ARBA00023163"/>
    </source>
</evidence>
<dbReference type="PANTHER" id="PTHR30126:SF91">
    <property type="entry name" value="LYSR FAMILY TRANSCRIPTIONAL REGULATOR"/>
    <property type="match status" value="1"/>
</dbReference>
<sequence>MKIWPLKVLFTVLEKGSLQGAAKALHRTAPALSMTLQKLEDEVGFAILDRSGYRLQLTPQGTQFKRHAEELMRQHERLSSAIGQLREGAEPQLRIAYDYTCNPELLIDALRLVQQHFPFTEVIVSGHSQLESLRDIQSEDADLALTPWLPTFQQLADFESLRIGDFQLVVVMAQSLITEHGLPKSRDALSALPYILPKELNMGINPEQIYRVSGSSRLRVNDAHTLVQYVKAGMGWGVVPRDLISRELKNKKLVEIDIPGFLDHIHAEIHVVKMAAKHLGPAATLVWETFAKQIHRC</sequence>
<dbReference type="InterPro" id="IPR036388">
    <property type="entry name" value="WH-like_DNA-bd_sf"/>
</dbReference>
<evidence type="ECO:0000256" key="2">
    <source>
        <dbReference type="ARBA" id="ARBA00023015"/>
    </source>
</evidence>
<dbReference type="GO" id="GO:0000976">
    <property type="term" value="F:transcription cis-regulatory region binding"/>
    <property type="evidence" value="ECO:0007669"/>
    <property type="project" value="TreeGrafter"/>
</dbReference>
<dbReference type="InterPro" id="IPR036390">
    <property type="entry name" value="WH_DNA-bd_sf"/>
</dbReference>
<dbReference type="OrthoDB" id="9786526at2"/>
<dbReference type="RefSeq" id="WP_126806775.1">
    <property type="nucleotide sequence ID" value="NZ_PIPP01000002.1"/>
</dbReference>
<organism evidence="6 7">
    <name type="scientific">Aliidiomarina shirensis</name>
    <dbReference type="NCBI Taxonomy" id="1048642"/>
    <lineage>
        <taxon>Bacteria</taxon>
        <taxon>Pseudomonadati</taxon>
        <taxon>Pseudomonadota</taxon>
        <taxon>Gammaproteobacteria</taxon>
        <taxon>Alteromonadales</taxon>
        <taxon>Idiomarinaceae</taxon>
        <taxon>Aliidiomarina</taxon>
    </lineage>
</organism>
<feature type="domain" description="HTH lysR-type" evidence="5">
    <location>
        <begin position="1"/>
        <end position="58"/>
    </location>
</feature>
<evidence type="ECO:0000256" key="1">
    <source>
        <dbReference type="ARBA" id="ARBA00009437"/>
    </source>
</evidence>
<dbReference type="InterPro" id="IPR005119">
    <property type="entry name" value="LysR_subst-bd"/>
</dbReference>
<keyword evidence="7" id="KW-1185">Reference proteome</keyword>
<dbReference type="GO" id="GO:0003700">
    <property type="term" value="F:DNA-binding transcription factor activity"/>
    <property type="evidence" value="ECO:0007669"/>
    <property type="project" value="InterPro"/>
</dbReference>
<gene>
    <name evidence="6" type="ORF">CWE13_05910</name>
</gene>
<dbReference type="AlphaFoldDB" id="A0A432WUP8"/>
<dbReference type="PROSITE" id="PS50931">
    <property type="entry name" value="HTH_LYSR"/>
    <property type="match status" value="1"/>
</dbReference>
<accession>A0A432WUP8</accession>
<dbReference type="Gene3D" id="3.40.190.290">
    <property type="match status" value="1"/>
</dbReference>
<dbReference type="InterPro" id="IPR000847">
    <property type="entry name" value="LysR_HTH_N"/>
</dbReference>
<dbReference type="Pfam" id="PF00126">
    <property type="entry name" value="HTH_1"/>
    <property type="match status" value="1"/>
</dbReference>
<keyword evidence="4" id="KW-0804">Transcription</keyword>
<keyword evidence="2" id="KW-0805">Transcription regulation</keyword>
<comment type="similarity">
    <text evidence="1">Belongs to the LysR transcriptional regulatory family.</text>
</comment>
<dbReference type="Pfam" id="PF03466">
    <property type="entry name" value="LysR_substrate"/>
    <property type="match status" value="1"/>
</dbReference>
<proteinExistence type="inferred from homology"/>
<evidence type="ECO:0000313" key="7">
    <source>
        <dbReference type="Proteomes" id="UP000286934"/>
    </source>
</evidence>